<dbReference type="SUPFAM" id="SSF102705">
    <property type="entry name" value="NIF3 (NGG1p interacting factor 3)-like"/>
    <property type="match status" value="1"/>
</dbReference>
<feature type="binding site" evidence="6">
    <location>
        <position position="64"/>
    </location>
    <ligand>
        <name>a divalent metal cation</name>
        <dbReference type="ChEBI" id="CHEBI:60240"/>
        <label>2</label>
    </ligand>
</feature>
<dbReference type="EMBL" id="CP002831">
    <property type="protein sequence ID" value="AFC24778.1"/>
    <property type="molecule type" value="Genomic_DNA"/>
</dbReference>
<dbReference type="NCBIfam" id="TIGR00486">
    <property type="entry name" value="YbgI_SA1388"/>
    <property type="match status" value="1"/>
</dbReference>
<dbReference type="PANTHER" id="PTHR13799:SF14">
    <property type="entry name" value="GTP CYCLOHYDROLASE 1 TYPE 2 HOMOLOG"/>
    <property type="match status" value="1"/>
</dbReference>
<reference evidence="7 8" key="1">
    <citation type="journal article" date="2012" name="Stand. Genomic Sci.">
        <title>Complete genome sequencing and analysis of Saprospira grandis str. Lewin, a predatory marine bacterium.</title>
        <authorList>
            <person name="Saw J.H."/>
            <person name="Yuryev A."/>
            <person name="Kanbe M."/>
            <person name="Hou S."/>
            <person name="Young A.G."/>
            <person name="Aizawa S."/>
            <person name="Alam M."/>
        </authorList>
    </citation>
    <scope>NUCLEOTIDE SEQUENCE [LARGE SCALE GENOMIC DNA]</scope>
    <source>
        <strain evidence="7 8">Lewin</strain>
    </source>
</reference>
<dbReference type="InterPro" id="IPR015867">
    <property type="entry name" value="N-reg_PII/ATP_PRibTrfase_C"/>
</dbReference>
<evidence type="ECO:0000256" key="4">
    <source>
        <dbReference type="ARBA" id="ARBA00022723"/>
    </source>
</evidence>
<gene>
    <name evidence="7" type="ordered locus">SGRA_2047</name>
</gene>
<dbReference type="HOGENOM" id="CLU_037423_1_0_10"/>
<feature type="binding site" evidence="6">
    <location>
        <position position="328"/>
    </location>
    <ligand>
        <name>a divalent metal cation</name>
        <dbReference type="ChEBI" id="CHEBI:60240"/>
        <label>1</label>
    </ligand>
</feature>
<organism evidence="7 8">
    <name type="scientific">Saprospira grandis (strain Lewin)</name>
    <dbReference type="NCBI Taxonomy" id="984262"/>
    <lineage>
        <taxon>Bacteria</taxon>
        <taxon>Pseudomonadati</taxon>
        <taxon>Bacteroidota</taxon>
        <taxon>Saprospiria</taxon>
        <taxon>Saprospirales</taxon>
        <taxon>Saprospiraceae</taxon>
        <taxon>Saprospira</taxon>
    </lineage>
</organism>
<feature type="binding site" evidence="6">
    <location>
        <position position="103"/>
    </location>
    <ligand>
        <name>a divalent metal cation</name>
        <dbReference type="ChEBI" id="CHEBI:60240"/>
        <label>1</label>
    </ligand>
</feature>
<dbReference type="Pfam" id="PF01784">
    <property type="entry name" value="DUF34_NIF3"/>
    <property type="match status" value="1"/>
</dbReference>
<dbReference type="FunFam" id="3.40.1390.30:FF:000001">
    <property type="entry name" value="GTP cyclohydrolase 1 type 2"/>
    <property type="match status" value="1"/>
</dbReference>
<dbReference type="FunFam" id="3.30.70.120:FF:000006">
    <property type="entry name" value="GTP cyclohydrolase 1 type 2 homolog"/>
    <property type="match status" value="1"/>
</dbReference>
<dbReference type="InterPro" id="IPR002678">
    <property type="entry name" value="DUF34/NIF3"/>
</dbReference>
<dbReference type="PIRSF" id="PIRSF037489">
    <property type="entry name" value="UCP037489_NIF3_YqfO"/>
    <property type="match status" value="1"/>
</dbReference>
<protein>
    <recommendedName>
        <fullName evidence="3 5">GTP cyclohydrolase 1 type 2 homolog</fullName>
    </recommendedName>
</protein>
<comment type="similarity">
    <text evidence="1 5">Belongs to the GTP cyclohydrolase I type 2/NIF3 family.</text>
</comment>
<dbReference type="InterPro" id="IPR017221">
    <property type="entry name" value="DUF34/NIF3_bac"/>
</dbReference>
<keyword evidence="4 5" id="KW-0479">Metal-binding</keyword>
<dbReference type="GO" id="GO:0046872">
    <property type="term" value="F:metal ion binding"/>
    <property type="evidence" value="ECO:0007669"/>
    <property type="project" value="UniProtKB-UniRule"/>
</dbReference>
<feature type="binding site" evidence="6">
    <location>
        <position position="65"/>
    </location>
    <ligand>
        <name>a divalent metal cation</name>
        <dbReference type="ChEBI" id="CHEBI:60240"/>
        <label>1</label>
    </ligand>
</feature>
<evidence type="ECO:0000313" key="8">
    <source>
        <dbReference type="Proteomes" id="UP000007519"/>
    </source>
</evidence>
<accession>H6L2M1</accession>
<evidence type="ECO:0000256" key="6">
    <source>
        <dbReference type="PIRSR" id="PIRSR602678-1"/>
    </source>
</evidence>
<evidence type="ECO:0000256" key="1">
    <source>
        <dbReference type="ARBA" id="ARBA00006964"/>
    </source>
</evidence>
<proteinExistence type="inferred from homology"/>
<feature type="binding site" evidence="6">
    <location>
        <position position="332"/>
    </location>
    <ligand>
        <name>a divalent metal cation</name>
        <dbReference type="ChEBI" id="CHEBI:60240"/>
        <label>1</label>
    </ligand>
</feature>
<evidence type="ECO:0000256" key="5">
    <source>
        <dbReference type="PIRNR" id="PIRNR037489"/>
    </source>
</evidence>
<dbReference type="KEGG" id="sgn:SGRA_2047"/>
<dbReference type="GO" id="GO:0005737">
    <property type="term" value="C:cytoplasm"/>
    <property type="evidence" value="ECO:0007669"/>
    <property type="project" value="TreeGrafter"/>
</dbReference>
<dbReference type="InterPro" id="IPR036069">
    <property type="entry name" value="DUF34/NIF3_sf"/>
</dbReference>
<evidence type="ECO:0000313" key="7">
    <source>
        <dbReference type="EMBL" id="AFC24778.1"/>
    </source>
</evidence>
<dbReference type="eggNOG" id="COG0327">
    <property type="taxonomic scope" value="Bacteria"/>
</dbReference>
<evidence type="ECO:0000256" key="2">
    <source>
        <dbReference type="ARBA" id="ARBA00011643"/>
    </source>
</evidence>
<dbReference type="STRING" id="984262.SGRA_2047"/>
<comment type="subunit">
    <text evidence="2">Homohexamer.</text>
</comment>
<dbReference type="Gene3D" id="3.40.1390.30">
    <property type="entry name" value="NIF3 (NGG1p interacting factor 3)-like"/>
    <property type="match status" value="1"/>
</dbReference>
<keyword evidence="8" id="KW-1185">Reference proteome</keyword>
<sequence length="365" mass="40504">MKIAEIVQFLEEVAPLSYQESYDNAGLILGQKNWDCTGAILCLDSLEEVVDEAIAKGCNLIIAHHPIVFFGLKKINGKNYIERILIKAIKADIAIYASHTNLDSVLRQGVNTKIAEKLGLQNLRILSPKKGLLLKLQTYVPSQNLEAVREALFAAGAGQIGNYSECSFEQKGQGSFKGNAQSQPHLGQKEQRHYEAEHKLEVILPKQIQHKVLAALKKAHPYEEVAYELIALENAHQEVGIGVVGELPEAQDSLDFLKSLKQKMATDCVKYTHIHQPKVQRIAICGGAGSFLLGAAKGAGADVFVTADYKYHEFFDADGQLIIADLGHYESEQFTIELFYELISQKFPNFTVHKTTVRTNPVNYL</sequence>
<name>H6L2M1_SAPGL</name>
<dbReference type="AlphaFoldDB" id="H6L2M1"/>
<dbReference type="Gene3D" id="3.30.70.120">
    <property type="match status" value="1"/>
</dbReference>
<dbReference type="PANTHER" id="PTHR13799">
    <property type="entry name" value="NGG1 INTERACTING FACTOR 3"/>
    <property type="match status" value="1"/>
</dbReference>
<dbReference type="Proteomes" id="UP000007519">
    <property type="component" value="Chromosome"/>
</dbReference>
<evidence type="ECO:0000256" key="3">
    <source>
        <dbReference type="ARBA" id="ARBA00022112"/>
    </source>
</evidence>
<dbReference type="RefSeq" id="WP_015692398.1">
    <property type="nucleotide sequence ID" value="NC_016940.1"/>
</dbReference>
<dbReference type="OrthoDB" id="9792792at2"/>